<name>A0ABD7SQE2_VIBCL</name>
<dbReference type="EMBL" id="VSIJ01000012">
    <property type="protein sequence ID" value="TXX66920.1"/>
    <property type="molecule type" value="Genomic_DNA"/>
</dbReference>
<proteinExistence type="predicted"/>
<gene>
    <name evidence="1" type="ORF">FXF03_03570</name>
</gene>
<evidence type="ECO:0000313" key="1">
    <source>
        <dbReference type="EMBL" id="TXX66920.1"/>
    </source>
</evidence>
<reference evidence="1 2" key="1">
    <citation type="submission" date="2019-06" db="EMBL/GenBank/DDBJ databases">
        <title>Vibrio cholerae phylogeny based on whole-genome sequencing reveals genetic diversity and population strucutre.</title>
        <authorList>
            <person name="Zhiqiu Y."/>
            <person name="Bin L."/>
            <person name="Lingyan J."/>
        </authorList>
    </citation>
    <scope>NUCLEOTIDE SEQUENCE [LARGE SCALE GENOMIC DNA]</scope>
    <source>
        <strain evidence="1 2">N2814</strain>
    </source>
</reference>
<dbReference type="AlphaFoldDB" id="A0ABD7SQE2"/>
<dbReference type="Proteomes" id="UP000323819">
    <property type="component" value="Unassembled WGS sequence"/>
</dbReference>
<sequence>MKNIELFNLAVSEILGSCYEQFPNRVSFSANDIAINVCDFYPESELEGTFFPLVTLCKSTVKWLDDAGYLWIKHEVGMDYHGVTLTPKAFELLNIMPTSLKSKESIGEILLNKAKQAGKITALEAVKLLLSEGVRRIPNAI</sequence>
<comment type="caution">
    <text evidence="1">The sequence shown here is derived from an EMBL/GenBank/DDBJ whole genome shotgun (WGS) entry which is preliminary data.</text>
</comment>
<accession>A0ABD7SQE2</accession>
<protein>
    <recommendedName>
        <fullName evidence="3">DUF2513 domain-containing protein</fullName>
    </recommendedName>
</protein>
<dbReference type="RefSeq" id="WP_148521661.1">
    <property type="nucleotide sequence ID" value="NZ_JAMXOG010000031.1"/>
</dbReference>
<evidence type="ECO:0008006" key="3">
    <source>
        <dbReference type="Google" id="ProtNLM"/>
    </source>
</evidence>
<organism evidence="1 2">
    <name type="scientific">Vibrio cholerae</name>
    <dbReference type="NCBI Taxonomy" id="666"/>
    <lineage>
        <taxon>Bacteria</taxon>
        <taxon>Pseudomonadati</taxon>
        <taxon>Pseudomonadota</taxon>
        <taxon>Gammaproteobacteria</taxon>
        <taxon>Vibrionales</taxon>
        <taxon>Vibrionaceae</taxon>
        <taxon>Vibrio</taxon>
    </lineage>
</organism>
<evidence type="ECO:0000313" key="2">
    <source>
        <dbReference type="Proteomes" id="UP000323819"/>
    </source>
</evidence>